<accession>A0A1I2PIE2</accession>
<keyword evidence="1" id="KW-0812">Transmembrane</keyword>
<sequence length="250" mass="29296">MLYEQEQIIQAFRLFSKLSIDGKGSEDELRLYFSDDQIRGLVDQFAQEVECTIISAGDNLYFVPLALSSPHHIKNETLKRTYLKANSTNNDIYLMYVSIVVLFGAFYNSYQTIEPTIDFISMSEWLKLLDERLQALKEHDRETLAEAEKDYKYNWCAILEKWDALDDLKETAKTQDKRTNSRLGFLDSVKRFLEAQELVHDIGNFELELTEKAKTIIQRYYMEIEYNRGILEFMYQLEEKKGEAEVAGNL</sequence>
<dbReference type="OrthoDB" id="1888255at2"/>
<proteinExistence type="predicted"/>
<reference evidence="3" key="1">
    <citation type="submission" date="2016-10" db="EMBL/GenBank/DDBJ databases">
        <authorList>
            <person name="Varghese N."/>
            <person name="Submissions S."/>
        </authorList>
    </citation>
    <scope>NUCLEOTIDE SEQUENCE [LARGE SCALE GENOMIC DNA]</scope>
    <source>
        <strain evidence="3">DSM 17038</strain>
    </source>
</reference>
<dbReference type="STRING" id="341036.SAMN05660649_00916"/>
<evidence type="ECO:0008006" key="4">
    <source>
        <dbReference type="Google" id="ProtNLM"/>
    </source>
</evidence>
<keyword evidence="3" id="KW-1185">Reference proteome</keyword>
<keyword evidence="1" id="KW-0472">Membrane</keyword>
<dbReference type="InterPro" id="IPR045707">
    <property type="entry name" value="DUF6063"/>
</dbReference>
<organism evidence="2 3">
    <name type="scientific">Desulfotruncus arcticus DSM 17038</name>
    <dbReference type="NCBI Taxonomy" id="1121424"/>
    <lineage>
        <taxon>Bacteria</taxon>
        <taxon>Bacillati</taxon>
        <taxon>Bacillota</taxon>
        <taxon>Clostridia</taxon>
        <taxon>Eubacteriales</taxon>
        <taxon>Desulfallaceae</taxon>
        <taxon>Desulfotruncus</taxon>
    </lineage>
</organism>
<dbReference type="RefSeq" id="WP_092469120.1">
    <property type="nucleotide sequence ID" value="NZ_FOOX01000002.1"/>
</dbReference>
<keyword evidence="1" id="KW-1133">Transmembrane helix</keyword>
<evidence type="ECO:0000256" key="1">
    <source>
        <dbReference type="SAM" id="Phobius"/>
    </source>
</evidence>
<feature type="transmembrane region" description="Helical" evidence="1">
    <location>
        <begin position="92"/>
        <end position="110"/>
    </location>
</feature>
<dbReference type="Proteomes" id="UP000199337">
    <property type="component" value="Unassembled WGS sequence"/>
</dbReference>
<dbReference type="Pfam" id="PF19539">
    <property type="entry name" value="DUF6063"/>
    <property type="match status" value="1"/>
</dbReference>
<evidence type="ECO:0000313" key="3">
    <source>
        <dbReference type="Proteomes" id="UP000199337"/>
    </source>
</evidence>
<name>A0A1I2PIE2_9FIRM</name>
<gene>
    <name evidence="2" type="ORF">SAMN05660649_00916</name>
</gene>
<protein>
    <recommendedName>
        <fullName evidence="4">Non-ribosomal peptide synthetase module</fullName>
    </recommendedName>
</protein>
<evidence type="ECO:0000313" key="2">
    <source>
        <dbReference type="EMBL" id="SFG15824.1"/>
    </source>
</evidence>
<dbReference type="EMBL" id="FOOX01000002">
    <property type="protein sequence ID" value="SFG15824.1"/>
    <property type="molecule type" value="Genomic_DNA"/>
</dbReference>
<dbReference type="AlphaFoldDB" id="A0A1I2PIE2"/>